<sequence length="221" mass="24182">MPRAAERPPRPSLVGPAATLVLWLLLWLLLSARAVPYVFKPIEIITGPEWWTLGGLRDDAPGLVVDSTTLYYEVLVLILGFYAARVGGWAHVLRYFAGERYERLRLTLSVAAAVVLLWLAWTPKVPLLLVLMGSAQDWLLSGDRLKATVAAYTCYALTTAIVVWPIARAAHWGDALRDLRAGRAPGRPRSRTAPPPPRRTAPCAPSGPSCVPPAPPMPPKR</sequence>
<feature type="transmembrane region" description="Helical" evidence="2">
    <location>
        <begin position="149"/>
        <end position="167"/>
    </location>
</feature>
<feature type="transmembrane region" description="Helical" evidence="2">
    <location>
        <begin position="104"/>
        <end position="121"/>
    </location>
</feature>
<evidence type="ECO:0000256" key="2">
    <source>
        <dbReference type="SAM" id="Phobius"/>
    </source>
</evidence>
<feature type="transmembrane region" description="Helical" evidence="2">
    <location>
        <begin position="70"/>
        <end position="92"/>
    </location>
</feature>
<keyword evidence="2" id="KW-1133">Transmembrane helix</keyword>
<keyword evidence="2" id="KW-0812">Transmembrane</keyword>
<evidence type="ECO:0000313" key="4">
    <source>
        <dbReference type="Proteomes" id="UP001164963"/>
    </source>
</evidence>
<keyword evidence="4" id="KW-1185">Reference proteome</keyword>
<feature type="compositionally biased region" description="Low complexity" evidence="1">
    <location>
        <begin position="200"/>
        <end position="209"/>
    </location>
</feature>
<feature type="compositionally biased region" description="Pro residues" evidence="1">
    <location>
        <begin position="210"/>
        <end position="221"/>
    </location>
</feature>
<keyword evidence="2" id="KW-0472">Membrane</keyword>
<dbReference type="EMBL" id="CP098740">
    <property type="protein sequence ID" value="UZK54146.1"/>
    <property type="molecule type" value="Genomic_DNA"/>
</dbReference>
<gene>
    <name evidence="3" type="ORF">NEH16_08280</name>
</gene>
<feature type="region of interest" description="Disordered" evidence="1">
    <location>
        <begin position="181"/>
        <end position="221"/>
    </location>
</feature>
<dbReference type="Proteomes" id="UP001164963">
    <property type="component" value="Chromosome"/>
</dbReference>
<organism evidence="3 4">
    <name type="scientific">Streptomyces drozdowiczii</name>
    <dbReference type="NCBI Taxonomy" id="202862"/>
    <lineage>
        <taxon>Bacteria</taxon>
        <taxon>Bacillati</taxon>
        <taxon>Actinomycetota</taxon>
        <taxon>Actinomycetes</taxon>
        <taxon>Kitasatosporales</taxon>
        <taxon>Streptomycetaceae</taxon>
        <taxon>Streptomyces</taxon>
    </lineage>
</organism>
<name>A0ABY6PPY5_9ACTN</name>
<accession>A0ABY6PPY5</accession>
<proteinExistence type="predicted"/>
<evidence type="ECO:0000313" key="3">
    <source>
        <dbReference type="EMBL" id="UZK54146.1"/>
    </source>
</evidence>
<evidence type="ECO:0000256" key="1">
    <source>
        <dbReference type="SAM" id="MobiDB-lite"/>
    </source>
</evidence>
<reference evidence="3" key="1">
    <citation type="journal article" date="2022" name="Front. Microbiol.">
        <title>Mirubactin C rescues the lethal effect of cell wall biosynthesis mutations in Bacillus subtilis.</title>
        <authorList>
            <person name="Kepplinger B."/>
            <person name="Wen X."/>
            <person name="Tyler A.R."/>
            <person name="Kim B.Y."/>
            <person name="Brown J."/>
            <person name="Banks P."/>
            <person name="Dashti Y."/>
            <person name="Mackenzie E.S."/>
            <person name="Wills C."/>
            <person name="Kawai Y."/>
            <person name="Waldron K.J."/>
            <person name="Allenby N.E.E."/>
            <person name="Wu L.J."/>
            <person name="Hall M.J."/>
            <person name="Errington J."/>
        </authorList>
    </citation>
    <scope>NUCLEOTIDE SEQUENCE</scope>
    <source>
        <strain evidence="3">MDA8-470</strain>
    </source>
</reference>
<protein>
    <submittedName>
        <fullName evidence="3">Uncharacterized protein</fullName>
    </submittedName>
</protein>